<dbReference type="AlphaFoldDB" id="W0W5P2"/>
<dbReference type="SMART" id="SM00421">
    <property type="entry name" value="HTH_LUXR"/>
    <property type="match status" value="1"/>
</dbReference>
<feature type="domain" description="Response regulatory" evidence="7">
    <location>
        <begin position="3"/>
        <end position="120"/>
    </location>
</feature>
<keyword evidence="4" id="KW-0804">Transcription</keyword>
<dbReference type="GO" id="GO:0000160">
    <property type="term" value="P:phosphorelay signal transduction system"/>
    <property type="evidence" value="ECO:0007669"/>
    <property type="project" value="InterPro"/>
</dbReference>
<dbReference type="EMBL" id="HG428740">
    <property type="protein sequence ID" value="CDH39451.1"/>
    <property type="molecule type" value="Genomic_DNA"/>
</dbReference>
<dbReference type="GO" id="GO:0003677">
    <property type="term" value="F:DNA binding"/>
    <property type="evidence" value="ECO:0007669"/>
    <property type="project" value="UniProtKB-KW"/>
</dbReference>
<dbReference type="SUPFAM" id="SSF52172">
    <property type="entry name" value="CheY-like"/>
    <property type="match status" value="1"/>
</dbReference>
<dbReference type="InterPro" id="IPR016032">
    <property type="entry name" value="Sig_transdc_resp-reg_C-effctor"/>
</dbReference>
<evidence type="ECO:0000256" key="1">
    <source>
        <dbReference type="ARBA" id="ARBA00022553"/>
    </source>
</evidence>
<dbReference type="InterPro" id="IPR001789">
    <property type="entry name" value="Sig_transdc_resp-reg_receiver"/>
</dbReference>
<organism evidence="8">
    <name type="scientific">Streptomyces sp. MA37</name>
    <dbReference type="NCBI Taxonomy" id="1400207"/>
    <lineage>
        <taxon>Bacteria</taxon>
        <taxon>Bacillati</taxon>
        <taxon>Actinomycetota</taxon>
        <taxon>Actinomycetes</taxon>
        <taxon>Kitasatosporales</taxon>
        <taxon>Streptomycetaceae</taxon>
        <taxon>Streptomyces</taxon>
    </lineage>
</organism>
<dbReference type="PANTHER" id="PTHR43214:SF24">
    <property type="entry name" value="TRANSCRIPTIONAL REGULATORY PROTEIN NARL-RELATED"/>
    <property type="match status" value="1"/>
</dbReference>
<keyword evidence="1" id="KW-0597">Phosphoprotein</keyword>
<comment type="caution">
    <text evidence="5">Lacks conserved residue(s) required for the propagation of feature annotation.</text>
</comment>
<name>W0W5P2_9ACTN</name>
<dbReference type="PROSITE" id="PS00622">
    <property type="entry name" value="HTH_LUXR_1"/>
    <property type="match status" value="1"/>
</dbReference>
<dbReference type="GO" id="GO:0006355">
    <property type="term" value="P:regulation of DNA-templated transcription"/>
    <property type="evidence" value="ECO:0007669"/>
    <property type="project" value="InterPro"/>
</dbReference>
<evidence type="ECO:0000256" key="5">
    <source>
        <dbReference type="PROSITE-ProRule" id="PRU00169"/>
    </source>
</evidence>
<gene>
    <name evidence="8" type="primary">flL1</name>
</gene>
<evidence type="ECO:0000256" key="4">
    <source>
        <dbReference type="ARBA" id="ARBA00023163"/>
    </source>
</evidence>
<dbReference type="PRINTS" id="PR00038">
    <property type="entry name" value="HTHLUXR"/>
</dbReference>
<dbReference type="CDD" id="cd06170">
    <property type="entry name" value="LuxR_C_like"/>
    <property type="match status" value="1"/>
</dbReference>
<evidence type="ECO:0000256" key="3">
    <source>
        <dbReference type="ARBA" id="ARBA00023125"/>
    </source>
</evidence>
<dbReference type="InterPro" id="IPR039420">
    <property type="entry name" value="WalR-like"/>
</dbReference>
<evidence type="ECO:0000313" key="8">
    <source>
        <dbReference type="EMBL" id="CDH39451.1"/>
    </source>
</evidence>
<dbReference type="CDD" id="cd17535">
    <property type="entry name" value="REC_NarL-like"/>
    <property type="match status" value="1"/>
</dbReference>
<accession>W0W5P2</accession>
<dbReference type="SUPFAM" id="SSF46894">
    <property type="entry name" value="C-terminal effector domain of the bipartite response regulators"/>
    <property type="match status" value="1"/>
</dbReference>
<reference evidence="8" key="1">
    <citation type="journal article" date="2014" name="ChemBioChem">
        <title>Identification of fluorinases from Streptomyces sp MA37, Norcardia brasiliensis, and Actinoplanes sp N902-109 by genome mining.</title>
        <authorList>
            <person name="Deng H."/>
            <person name="Ma L."/>
            <person name="Bandaranayaka N."/>
            <person name="Qin Z."/>
            <person name="Mann G."/>
            <person name="Kyeremeh K."/>
            <person name="Yu Y."/>
            <person name="Shepherd T."/>
            <person name="Naismith J.H."/>
            <person name="O'Hagan D."/>
        </authorList>
    </citation>
    <scope>NUCLEOTIDE SEQUENCE</scope>
    <source>
        <strain evidence="8">MA37</strain>
    </source>
</reference>
<dbReference type="PROSITE" id="PS50043">
    <property type="entry name" value="HTH_LUXR_2"/>
    <property type="match status" value="1"/>
</dbReference>
<feature type="domain" description="HTH luxR-type" evidence="6">
    <location>
        <begin position="149"/>
        <end position="214"/>
    </location>
</feature>
<evidence type="ECO:0000259" key="6">
    <source>
        <dbReference type="PROSITE" id="PS50043"/>
    </source>
</evidence>
<keyword evidence="2" id="KW-0805">Transcription regulation</keyword>
<protein>
    <submittedName>
        <fullName evidence="8">DNA binding regulatory protein</fullName>
    </submittedName>
</protein>
<dbReference type="Pfam" id="PF00196">
    <property type="entry name" value="GerE"/>
    <property type="match status" value="1"/>
</dbReference>
<dbReference type="InterPro" id="IPR058245">
    <property type="entry name" value="NreC/VraR/RcsB-like_REC"/>
</dbReference>
<dbReference type="PANTHER" id="PTHR43214">
    <property type="entry name" value="TWO-COMPONENT RESPONSE REGULATOR"/>
    <property type="match status" value="1"/>
</dbReference>
<keyword evidence="3" id="KW-0238">DNA-binding</keyword>
<dbReference type="InterPro" id="IPR000792">
    <property type="entry name" value="Tscrpt_reg_LuxR_C"/>
</dbReference>
<dbReference type="Gene3D" id="3.40.50.2300">
    <property type="match status" value="1"/>
</dbReference>
<dbReference type="SMART" id="SM00448">
    <property type="entry name" value="REC"/>
    <property type="match status" value="1"/>
</dbReference>
<dbReference type="InterPro" id="IPR011006">
    <property type="entry name" value="CheY-like_superfamily"/>
</dbReference>
<evidence type="ECO:0000259" key="7">
    <source>
        <dbReference type="PROSITE" id="PS50110"/>
    </source>
</evidence>
<evidence type="ECO:0000256" key="2">
    <source>
        <dbReference type="ARBA" id="ARBA00023015"/>
    </source>
</evidence>
<dbReference type="Pfam" id="PF00072">
    <property type="entry name" value="Response_reg"/>
    <property type="match status" value="1"/>
</dbReference>
<dbReference type="PROSITE" id="PS50110">
    <property type="entry name" value="RESPONSE_REGULATORY"/>
    <property type="match status" value="1"/>
</dbReference>
<sequence>MVTVLLCAHNLLIRTGLRKVLEDDAYIHVAAETGSADEAVELARRHQPDVVFVELDMPRGEGLRIGRMLTGTGDRPAGVVFIAQSFDSTTALRGLLAGARAFLAKSDTPRQLVAAVHAVAGGYTVLPSAVTAALEPWAMLSTAFAAPGAADVFGLLTERELEVLRLMATGMSNAEIAEFLSLGEATVKSHVSRLLSKLGLRNRSQAVARAYGTGLMGVPARAAQ</sequence>
<proteinExistence type="predicted"/>